<dbReference type="CDD" id="cd05466">
    <property type="entry name" value="PBP2_LTTR_substrate"/>
    <property type="match status" value="1"/>
</dbReference>
<evidence type="ECO:0000256" key="4">
    <source>
        <dbReference type="ARBA" id="ARBA00023163"/>
    </source>
</evidence>
<feature type="domain" description="HTH lysR-type" evidence="5">
    <location>
        <begin position="5"/>
        <end position="62"/>
    </location>
</feature>
<dbReference type="SUPFAM" id="SSF53850">
    <property type="entry name" value="Periplasmic binding protein-like II"/>
    <property type="match status" value="1"/>
</dbReference>
<dbReference type="Pfam" id="PF03466">
    <property type="entry name" value="LysR_substrate"/>
    <property type="match status" value="1"/>
</dbReference>
<dbReference type="Gene3D" id="1.10.10.10">
    <property type="entry name" value="Winged helix-like DNA-binding domain superfamily/Winged helix DNA-binding domain"/>
    <property type="match status" value="1"/>
</dbReference>
<reference evidence="6 7" key="1">
    <citation type="submission" date="2018-03" db="EMBL/GenBank/DDBJ databases">
        <title>Draft Genome Sequences of the Obligatory Marine Myxobacteria Enhygromyxa salina SWB007.</title>
        <authorList>
            <person name="Poehlein A."/>
            <person name="Moghaddam J.A."/>
            <person name="Harms H."/>
            <person name="Alanjari M."/>
            <person name="Koenig G.M."/>
            <person name="Daniel R."/>
            <person name="Schaeberle T.F."/>
        </authorList>
    </citation>
    <scope>NUCLEOTIDE SEQUENCE [LARGE SCALE GENOMIC DNA]</scope>
    <source>
        <strain evidence="6 7">SWB007</strain>
    </source>
</reference>
<accession>A0A2S9YVW3</accession>
<dbReference type="RefSeq" id="WP_244923725.1">
    <property type="nucleotide sequence ID" value="NZ_PVNL01000030.1"/>
</dbReference>
<dbReference type="PANTHER" id="PTHR30537">
    <property type="entry name" value="HTH-TYPE TRANSCRIPTIONAL REGULATOR"/>
    <property type="match status" value="1"/>
</dbReference>
<sequence length="298" mass="33492">MEALPSIENLRCFEAAARTENFRAAAKLVALTPAAFGQRIKQLEDQLGASLFLRTTRSVRLTTEGQALLPQARKILVEAGECARIVRGELGTPLSLTVGTRFELGLSWLLPLLPELERALPQLRANLYFGSGPDLLARLADGTLDCVVTSARLPDPSFEGEVLFEENYAFVAAAALIEHTPFRRRRDAIRHRLLDVDAELPLYRYLRDAPGLRGAMRFEDHRYLGLGEAVKRRVIAGEGVAVLPEYMVQAELADGSLVQLLRSVELLRDHFRLVFRSADLRRERFFEFAEALRRWPLA</sequence>
<dbReference type="EMBL" id="PVNL01000030">
    <property type="protein sequence ID" value="PRQ09251.1"/>
    <property type="molecule type" value="Genomic_DNA"/>
</dbReference>
<dbReference type="GO" id="GO:0003677">
    <property type="term" value="F:DNA binding"/>
    <property type="evidence" value="ECO:0007669"/>
    <property type="project" value="UniProtKB-KW"/>
</dbReference>
<proteinExistence type="inferred from homology"/>
<protein>
    <submittedName>
        <fullName evidence="6">Glycine cleavage system transcriptional activator</fullName>
    </submittedName>
</protein>
<name>A0A2S9YVW3_9BACT</name>
<dbReference type="InterPro" id="IPR036390">
    <property type="entry name" value="WH_DNA-bd_sf"/>
</dbReference>
<keyword evidence="3" id="KW-0238">DNA-binding</keyword>
<evidence type="ECO:0000259" key="5">
    <source>
        <dbReference type="PROSITE" id="PS50931"/>
    </source>
</evidence>
<dbReference type="Pfam" id="PF00126">
    <property type="entry name" value="HTH_1"/>
    <property type="match status" value="1"/>
</dbReference>
<comment type="similarity">
    <text evidence="1">Belongs to the LysR transcriptional regulatory family.</text>
</comment>
<evidence type="ECO:0000313" key="6">
    <source>
        <dbReference type="EMBL" id="PRQ09251.1"/>
    </source>
</evidence>
<dbReference type="AlphaFoldDB" id="A0A2S9YVW3"/>
<dbReference type="InterPro" id="IPR036388">
    <property type="entry name" value="WH-like_DNA-bd_sf"/>
</dbReference>
<evidence type="ECO:0000313" key="7">
    <source>
        <dbReference type="Proteomes" id="UP000238823"/>
    </source>
</evidence>
<dbReference type="FunFam" id="1.10.10.10:FF:000001">
    <property type="entry name" value="LysR family transcriptional regulator"/>
    <property type="match status" value="1"/>
</dbReference>
<keyword evidence="4" id="KW-0804">Transcription</keyword>
<dbReference type="PROSITE" id="PS50931">
    <property type="entry name" value="HTH_LYSR"/>
    <property type="match status" value="1"/>
</dbReference>
<evidence type="ECO:0000256" key="3">
    <source>
        <dbReference type="ARBA" id="ARBA00023125"/>
    </source>
</evidence>
<organism evidence="6 7">
    <name type="scientific">Enhygromyxa salina</name>
    <dbReference type="NCBI Taxonomy" id="215803"/>
    <lineage>
        <taxon>Bacteria</taxon>
        <taxon>Pseudomonadati</taxon>
        <taxon>Myxococcota</taxon>
        <taxon>Polyangia</taxon>
        <taxon>Nannocystales</taxon>
        <taxon>Nannocystaceae</taxon>
        <taxon>Enhygromyxa</taxon>
    </lineage>
</organism>
<evidence type="ECO:0000256" key="1">
    <source>
        <dbReference type="ARBA" id="ARBA00009437"/>
    </source>
</evidence>
<dbReference type="Gene3D" id="3.40.190.290">
    <property type="match status" value="1"/>
</dbReference>
<dbReference type="InterPro" id="IPR000847">
    <property type="entry name" value="LysR_HTH_N"/>
</dbReference>
<dbReference type="InterPro" id="IPR005119">
    <property type="entry name" value="LysR_subst-bd"/>
</dbReference>
<dbReference type="GO" id="GO:0003700">
    <property type="term" value="F:DNA-binding transcription factor activity"/>
    <property type="evidence" value="ECO:0007669"/>
    <property type="project" value="InterPro"/>
</dbReference>
<dbReference type="InterPro" id="IPR058163">
    <property type="entry name" value="LysR-type_TF_proteobact-type"/>
</dbReference>
<comment type="caution">
    <text evidence="6">The sequence shown here is derived from an EMBL/GenBank/DDBJ whole genome shotgun (WGS) entry which is preliminary data.</text>
</comment>
<dbReference type="PANTHER" id="PTHR30537:SF5">
    <property type="entry name" value="HTH-TYPE TRANSCRIPTIONAL ACTIVATOR TTDR-RELATED"/>
    <property type="match status" value="1"/>
</dbReference>
<keyword evidence="2" id="KW-0805">Transcription regulation</keyword>
<dbReference type="SUPFAM" id="SSF46785">
    <property type="entry name" value="Winged helix' DNA-binding domain"/>
    <property type="match status" value="1"/>
</dbReference>
<gene>
    <name evidence="6" type="primary">gcvA</name>
    <name evidence="6" type="ORF">ENSA7_12410</name>
</gene>
<evidence type="ECO:0000256" key="2">
    <source>
        <dbReference type="ARBA" id="ARBA00023015"/>
    </source>
</evidence>
<dbReference type="Proteomes" id="UP000238823">
    <property type="component" value="Unassembled WGS sequence"/>
</dbReference>